<dbReference type="InterPro" id="IPR000873">
    <property type="entry name" value="AMP-dep_synth/lig_dom"/>
</dbReference>
<reference evidence="8" key="1">
    <citation type="submission" date="2016-10" db="EMBL/GenBank/DDBJ databases">
        <authorList>
            <person name="Varghese N."/>
            <person name="Submissions S."/>
        </authorList>
    </citation>
    <scope>NUCLEOTIDE SEQUENCE [LARGE SCALE GENOMIC DNA]</scope>
    <source>
        <strain evidence="8">CGMCC 1.9108</strain>
    </source>
</reference>
<dbReference type="Gene3D" id="3.40.50.12780">
    <property type="entry name" value="N-terminal domain of ligase-like"/>
    <property type="match status" value="1"/>
</dbReference>
<gene>
    <name evidence="7" type="ORF">SAMN04488239_101157</name>
</gene>
<dbReference type="STRING" id="639004.SAMN04488239_101157"/>
<evidence type="ECO:0000256" key="3">
    <source>
        <dbReference type="ARBA" id="ARBA00022741"/>
    </source>
</evidence>
<dbReference type="InterPro" id="IPR042099">
    <property type="entry name" value="ANL_N_sf"/>
</dbReference>
<evidence type="ECO:0000313" key="7">
    <source>
        <dbReference type="EMBL" id="SDC07463.1"/>
    </source>
</evidence>
<dbReference type="InterPro" id="IPR020845">
    <property type="entry name" value="AMP-binding_CS"/>
</dbReference>
<dbReference type="NCBIfam" id="TIGR01217">
    <property type="entry name" value="ac_ac_CoA_syn"/>
    <property type="match status" value="1"/>
</dbReference>
<evidence type="ECO:0000256" key="4">
    <source>
        <dbReference type="ARBA" id="ARBA00022840"/>
    </source>
</evidence>
<feature type="domain" description="Acetyl-coenzyme A synthetase N-terminal" evidence="6">
    <location>
        <begin position="39"/>
        <end position="93"/>
    </location>
</feature>
<name>A0A1G6ILZ2_9RHOB</name>
<dbReference type="PANTHER" id="PTHR42921">
    <property type="entry name" value="ACETOACETYL-COA SYNTHETASE"/>
    <property type="match status" value="1"/>
</dbReference>
<keyword evidence="3" id="KW-0547">Nucleotide-binding</keyword>
<dbReference type="NCBIfam" id="NF002937">
    <property type="entry name" value="PRK03584.1"/>
    <property type="match status" value="1"/>
</dbReference>
<dbReference type="GO" id="GO:0030729">
    <property type="term" value="F:acetoacetate-CoA ligase activity"/>
    <property type="evidence" value="ECO:0007669"/>
    <property type="project" value="InterPro"/>
</dbReference>
<dbReference type="EMBL" id="FMZV01000001">
    <property type="protein sequence ID" value="SDC07463.1"/>
    <property type="molecule type" value="Genomic_DNA"/>
</dbReference>
<proteinExistence type="inferred from homology"/>
<dbReference type="PROSITE" id="PS00455">
    <property type="entry name" value="AMP_BINDING"/>
    <property type="match status" value="1"/>
</dbReference>
<organism evidence="7 8">
    <name type="scientific">Ruegeria marina</name>
    <dbReference type="NCBI Taxonomy" id="639004"/>
    <lineage>
        <taxon>Bacteria</taxon>
        <taxon>Pseudomonadati</taxon>
        <taxon>Pseudomonadota</taxon>
        <taxon>Alphaproteobacteria</taxon>
        <taxon>Rhodobacterales</taxon>
        <taxon>Roseobacteraceae</taxon>
        <taxon>Ruegeria</taxon>
    </lineage>
</organism>
<dbReference type="Pfam" id="PF00501">
    <property type="entry name" value="AMP-binding"/>
    <property type="match status" value="1"/>
</dbReference>
<keyword evidence="8" id="KW-1185">Reference proteome</keyword>
<dbReference type="RefSeq" id="WP_093026805.1">
    <property type="nucleotide sequence ID" value="NZ_FMZV01000001.1"/>
</dbReference>
<dbReference type="Gene3D" id="3.30.300.30">
    <property type="match status" value="1"/>
</dbReference>
<feature type="domain" description="AMP-dependent synthetase/ligase" evidence="5">
    <location>
        <begin position="97"/>
        <end position="468"/>
    </location>
</feature>
<accession>A0A1G6ILZ2</accession>
<keyword evidence="4" id="KW-0067">ATP-binding</keyword>
<dbReference type="InterPro" id="IPR032387">
    <property type="entry name" value="ACAS_N"/>
</dbReference>
<comment type="similarity">
    <text evidence="1">Belongs to the ATP-dependent AMP-binding enzyme family.</text>
</comment>
<dbReference type="Pfam" id="PF16177">
    <property type="entry name" value="ACAS_N"/>
    <property type="match status" value="1"/>
</dbReference>
<evidence type="ECO:0000256" key="1">
    <source>
        <dbReference type="ARBA" id="ARBA00006432"/>
    </source>
</evidence>
<dbReference type="InterPro" id="IPR045851">
    <property type="entry name" value="AMP-bd_C_sf"/>
</dbReference>
<evidence type="ECO:0000259" key="6">
    <source>
        <dbReference type="Pfam" id="PF16177"/>
    </source>
</evidence>
<dbReference type="GO" id="GO:0006629">
    <property type="term" value="P:lipid metabolic process"/>
    <property type="evidence" value="ECO:0007669"/>
    <property type="project" value="InterPro"/>
</dbReference>
<evidence type="ECO:0000259" key="5">
    <source>
        <dbReference type="Pfam" id="PF00501"/>
    </source>
</evidence>
<keyword evidence="2" id="KW-0436">Ligase</keyword>
<dbReference type="PANTHER" id="PTHR42921:SF1">
    <property type="entry name" value="ACETOACETYL-COA SYNTHETASE"/>
    <property type="match status" value="1"/>
</dbReference>
<evidence type="ECO:0000256" key="2">
    <source>
        <dbReference type="ARBA" id="ARBA00022598"/>
    </source>
</evidence>
<dbReference type="InterPro" id="IPR005914">
    <property type="entry name" value="Acac_CoA_synth"/>
</dbReference>
<dbReference type="AlphaFoldDB" id="A0A1G6ILZ2"/>
<evidence type="ECO:0000313" key="8">
    <source>
        <dbReference type="Proteomes" id="UP000199628"/>
    </source>
</evidence>
<dbReference type="Proteomes" id="UP000199628">
    <property type="component" value="Unassembled WGS sequence"/>
</dbReference>
<dbReference type="OrthoDB" id="9803968at2"/>
<protein>
    <submittedName>
        <fullName evidence="7">Acetoacetyl-CoA synthetase</fullName>
    </submittedName>
</protein>
<dbReference type="SUPFAM" id="SSF56801">
    <property type="entry name" value="Acetyl-CoA synthetase-like"/>
    <property type="match status" value="1"/>
</dbReference>
<sequence>MSEPRPILWTPSKERAEQSRIAAFQRWLKVKNGLEFEDYNALWTWSVSDLDGFWSAIRDYFDLPFSGGTGVVLAERKMPGAVWFPGVQTNFAKQVLRAAESRPDDIALIVQSETFGRSELTWAELAGRVASVATHLRAVGVGQGDRVVAILPNTETATIAFLACASIGAIWSLCAPDMGHVAILDRFRQIEPKVLIAQDGYVHAGKLVDRRAALDTIRAGLDTLEHTVLIPVAGGLDGDMIAWSTLTDTRTEPEFADLPFDHPLWIVYSSGTTGNPKPIVHGHGGILLEGAKQSLHQDLHASDRFCWLTSSGWIMWNAQFVALGQGATVVLFDGASNHPDMLEVWRCVARERITNFGVGAAFVTLCVKAGLRPRDALDLSALRALGTTGSPLTADGYEWVYDAIDPDIWLAPISGGTDLCGAFVGGNPMLPVRAGEMQCRYLGNAVRSFDPEGNEIIGEVGELVCTEPLPSMPLFFWGDTDGSRLHESYFDTYPGIWRHGDWIEITPEGGSIIYGRSDATINRKGLRLGSSEIYRAVEALPEVFDSLVVDLEFLGRDSFMPLFVVPAPGTDLDDALKDKINIAIREAISPRFVPNEIIAIKEVPRTLSGKKLEVPVKKLLLGGDPAKVVNRDSMANPKSFDFFIAYAEMRK</sequence>
<dbReference type="GO" id="GO:0005524">
    <property type="term" value="F:ATP binding"/>
    <property type="evidence" value="ECO:0007669"/>
    <property type="project" value="UniProtKB-KW"/>
</dbReference>